<proteinExistence type="predicted"/>
<dbReference type="RefSeq" id="WP_066126921.1">
    <property type="nucleotide sequence ID" value="NZ_FKIF01000006.1"/>
</dbReference>
<gene>
    <name evidence="2" type="ORF">SAMEA3906486_02310</name>
</gene>
<feature type="domain" description="Transposase InsH N-terminal" evidence="1">
    <location>
        <begin position="52"/>
        <end position="138"/>
    </location>
</feature>
<evidence type="ECO:0000313" key="2">
    <source>
        <dbReference type="EMBL" id="SAI69118.1"/>
    </source>
</evidence>
<name>A0A157SF89_9BORD</name>
<dbReference type="Proteomes" id="UP000076848">
    <property type="component" value="Unassembled WGS sequence"/>
</dbReference>
<sequence>MQVAKVGMKELDRHLGKVMAHAQRQPVAVSRRGAPWVWIVPDLIWEHPNPWANLVPEQHPLHVLRERVDAELRRAPGLLANVADACDSSLAADILLRVIVLRQAYGVDSDNYLRELLTYDMLCRWFVGLPHEGERADEAVDAACLIRLNPLLASAIEHLLAGIPFGAVSH</sequence>
<reference evidence="2 3" key="1">
    <citation type="submission" date="2016-04" db="EMBL/GenBank/DDBJ databases">
        <authorList>
            <consortium name="Pathogen Informatics"/>
        </authorList>
    </citation>
    <scope>NUCLEOTIDE SEQUENCE [LARGE SCALE GENOMIC DNA]</scope>
    <source>
        <strain evidence="2 3">H050680373</strain>
    </source>
</reference>
<organism evidence="2 3">
    <name type="scientific">Bordetella ansorpii</name>
    <dbReference type="NCBI Taxonomy" id="288768"/>
    <lineage>
        <taxon>Bacteria</taxon>
        <taxon>Pseudomonadati</taxon>
        <taxon>Pseudomonadota</taxon>
        <taxon>Betaproteobacteria</taxon>
        <taxon>Burkholderiales</taxon>
        <taxon>Alcaligenaceae</taxon>
        <taxon>Bordetella</taxon>
    </lineage>
</organism>
<dbReference type="Pfam" id="PF05598">
    <property type="entry name" value="DUF772"/>
    <property type="match status" value="1"/>
</dbReference>
<dbReference type="InterPro" id="IPR008490">
    <property type="entry name" value="Transposase_InsH_N"/>
</dbReference>
<evidence type="ECO:0000313" key="3">
    <source>
        <dbReference type="Proteomes" id="UP000076848"/>
    </source>
</evidence>
<protein>
    <recommendedName>
        <fullName evidence="1">Transposase InsH N-terminal domain-containing protein</fullName>
    </recommendedName>
</protein>
<dbReference type="EMBL" id="FKIF01000006">
    <property type="protein sequence ID" value="SAI69118.1"/>
    <property type="molecule type" value="Genomic_DNA"/>
</dbReference>
<dbReference type="OrthoDB" id="111180at2"/>
<keyword evidence="3" id="KW-1185">Reference proteome</keyword>
<dbReference type="STRING" id="288768.SAMEA3906486_02310"/>
<dbReference type="AlphaFoldDB" id="A0A157SF89"/>
<accession>A0A157SF89</accession>
<evidence type="ECO:0000259" key="1">
    <source>
        <dbReference type="Pfam" id="PF05598"/>
    </source>
</evidence>